<comment type="caution">
    <text evidence="2">The sequence shown here is derived from an EMBL/GenBank/DDBJ whole genome shotgun (WGS) entry which is preliminary data.</text>
</comment>
<keyword evidence="3" id="KW-1185">Reference proteome</keyword>
<name>A0A392W2S7_9FABA</name>
<evidence type="ECO:0000256" key="1">
    <source>
        <dbReference type="SAM" id="MobiDB-lite"/>
    </source>
</evidence>
<dbReference type="EMBL" id="LXQA011315831">
    <property type="protein sequence ID" value="MCI92960.1"/>
    <property type="molecule type" value="Genomic_DNA"/>
</dbReference>
<proteinExistence type="predicted"/>
<organism evidence="2 3">
    <name type="scientific">Trifolium medium</name>
    <dbReference type="NCBI Taxonomy" id="97028"/>
    <lineage>
        <taxon>Eukaryota</taxon>
        <taxon>Viridiplantae</taxon>
        <taxon>Streptophyta</taxon>
        <taxon>Embryophyta</taxon>
        <taxon>Tracheophyta</taxon>
        <taxon>Spermatophyta</taxon>
        <taxon>Magnoliopsida</taxon>
        <taxon>eudicotyledons</taxon>
        <taxon>Gunneridae</taxon>
        <taxon>Pentapetalae</taxon>
        <taxon>rosids</taxon>
        <taxon>fabids</taxon>
        <taxon>Fabales</taxon>
        <taxon>Fabaceae</taxon>
        <taxon>Papilionoideae</taxon>
        <taxon>50 kb inversion clade</taxon>
        <taxon>NPAAA clade</taxon>
        <taxon>Hologalegina</taxon>
        <taxon>IRL clade</taxon>
        <taxon>Trifolieae</taxon>
        <taxon>Trifolium</taxon>
    </lineage>
</organism>
<protein>
    <submittedName>
        <fullName evidence="2">Uncharacterized protein</fullName>
    </submittedName>
</protein>
<evidence type="ECO:0000313" key="3">
    <source>
        <dbReference type="Proteomes" id="UP000265520"/>
    </source>
</evidence>
<sequence>AQTPGAKLRFSSAICAQRRGLAPDADTRSKAPFSSANLRPAQRGLRPAQMTATNLFFPF</sequence>
<dbReference type="AlphaFoldDB" id="A0A392W2S7"/>
<evidence type="ECO:0000313" key="2">
    <source>
        <dbReference type="EMBL" id="MCI92960.1"/>
    </source>
</evidence>
<feature type="region of interest" description="Disordered" evidence="1">
    <location>
        <begin position="21"/>
        <end position="42"/>
    </location>
</feature>
<accession>A0A392W2S7</accession>
<feature type="non-terminal residue" evidence="2">
    <location>
        <position position="1"/>
    </location>
</feature>
<dbReference type="Proteomes" id="UP000265520">
    <property type="component" value="Unassembled WGS sequence"/>
</dbReference>
<reference evidence="2 3" key="1">
    <citation type="journal article" date="2018" name="Front. Plant Sci.">
        <title>Red Clover (Trifolium pratense) and Zigzag Clover (T. medium) - A Picture of Genomic Similarities and Differences.</title>
        <authorList>
            <person name="Dluhosova J."/>
            <person name="Istvanek J."/>
            <person name="Nedelnik J."/>
            <person name="Repkova J."/>
        </authorList>
    </citation>
    <scope>NUCLEOTIDE SEQUENCE [LARGE SCALE GENOMIC DNA]</scope>
    <source>
        <strain evidence="3">cv. 10/8</strain>
        <tissue evidence="2">Leaf</tissue>
    </source>
</reference>